<dbReference type="RefSeq" id="WP_006912217.1">
    <property type="nucleotide sequence ID" value="NZ_AFNV02000004.1"/>
</dbReference>
<keyword evidence="3" id="KW-1185">Reference proteome</keyword>
<evidence type="ECO:0000313" key="2">
    <source>
        <dbReference type="EMBL" id="ERJ20140.1"/>
    </source>
</evidence>
<comment type="caution">
    <text evidence="2">The sequence shown here is derived from an EMBL/GenBank/DDBJ whole genome shotgun (WGS) entry which is preliminary data.</text>
</comment>
<dbReference type="InterPro" id="IPR033462">
    <property type="entry name" value="Cache_3-Cache_2"/>
</dbReference>
<evidence type="ECO:0000313" key="3">
    <source>
        <dbReference type="Proteomes" id="UP000006242"/>
    </source>
</evidence>
<dbReference type="Pfam" id="PF17201">
    <property type="entry name" value="Cache_3-Cache_2"/>
    <property type="match status" value="1"/>
</dbReference>
<reference evidence="2 3" key="1">
    <citation type="journal article" date="2011" name="J. Bacteriol.">
        <title>Genome sequence of Salinisphaera shabanensis, a gammaproteobacterium from the harsh, variable environment of the brine-seawater interface of the Shaban Deep in the Red Sea.</title>
        <authorList>
            <person name="Antunes A."/>
            <person name="Alam I."/>
            <person name="Bajic V.B."/>
            <person name="Stingl U."/>
        </authorList>
    </citation>
    <scope>NUCLEOTIDE SEQUENCE [LARGE SCALE GENOMIC DNA]</scope>
    <source>
        <strain evidence="2 3">E1L3A</strain>
    </source>
</reference>
<proteinExistence type="predicted"/>
<dbReference type="AlphaFoldDB" id="U2EQX0"/>
<name>U2EQX0_9GAMM</name>
<accession>U2EQX0</accession>
<sequence length="196" mass="21225">MPISNLRLGKAGVATRVSLLAALMLFVGLGALSLGLTREAGQELDREVGRSLARQQTQVADMLSLFDHTLREQATQFLNLFLAAPELSAGFSLNESRRVSVAGESTPALSNGASLMNNDATLPDQFTARTGAPVTLFARDGQDFVRVTTSLKKADGERAVGTKLNRDSRSYAQIMASLRCCWRWRWPAASTTYSDA</sequence>
<evidence type="ECO:0000259" key="1">
    <source>
        <dbReference type="Pfam" id="PF17201"/>
    </source>
</evidence>
<dbReference type="OrthoDB" id="9781845at2"/>
<gene>
    <name evidence="2" type="ORF">SSPSH_000689</name>
</gene>
<organism evidence="2 3">
    <name type="scientific">Salinisphaera shabanensis E1L3A</name>
    <dbReference type="NCBI Taxonomy" id="1033802"/>
    <lineage>
        <taxon>Bacteria</taxon>
        <taxon>Pseudomonadati</taxon>
        <taxon>Pseudomonadota</taxon>
        <taxon>Gammaproteobacteria</taxon>
        <taxon>Salinisphaerales</taxon>
        <taxon>Salinisphaeraceae</taxon>
        <taxon>Salinisphaera</taxon>
    </lineage>
</organism>
<protein>
    <submittedName>
        <fullName evidence="2">Methyl-accepting chemotaxis sensory transducer class 40H protein</fullName>
    </submittedName>
</protein>
<feature type="domain" description="Cache 3/Cache 2 fusion" evidence="1">
    <location>
        <begin position="42"/>
        <end position="176"/>
    </location>
</feature>
<dbReference type="eggNOG" id="COG0840">
    <property type="taxonomic scope" value="Bacteria"/>
</dbReference>
<dbReference type="STRING" id="1033802.SSPSH_000689"/>
<dbReference type="Proteomes" id="UP000006242">
    <property type="component" value="Unassembled WGS sequence"/>
</dbReference>
<reference evidence="2 3" key="2">
    <citation type="journal article" date="2013" name="PLoS ONE">
        <title>INDIGO - INtegrated Data Warehouse of MIcrobial GenOmes with Examples from the Red Sea Extremophiles.</title>
        <authorList>
            <person name="Alam I."/>
            <person name="Antunes A."/>
            <person name="Kamau A.A."/>
            <person name="Ba Alawi W."/>
            <person name="Kalkatawi M."/>
            <person name="Stingl U."/>
            <person name="Bajic V.B."/>
        </authorList>
    </citation>
    <scope>NUCLEOTIDE SEQUENCE [LARGE SCALE GENOMIC DNA]</scope>
    <source>
        <strain evidence="2 3">E1L3A</strain>
    </source>
</reference>
<dbReference type="EMBL" id="AFNV02000004">
    <property type="protein sequence ID" value="ERJ20140.1"/>
    <property type="molecule type" value="Genomic_DNA"/>
</dbReference>